<accession>A0A1R0H539</accession>
<reference evidence="4 5" key="1">
    <citation type="journal article" date="2016" name="Mol. Biol. Evol.">
        <title>Genome-Wide Survey of Gut Fungi (Harpellales) Reveals the First Horizontally Transferred Ubiquitin Gene from a Mosquito Host.</title>
        <authorList>
            <person name="Wang Y."/>
            <person name="White M.M."/>
            <person name="Kvist S."/>
            <person name="Moncalvo J.M."/>
        </authorList>
    </citation>
    <scope>NUCLEOTIDE SEQUENCE [LARGE SCALE GENOMIC DNA]</scope>
    <source>
        <strain evidence="4 5">ALG-7-W6</strain>
    </source>
</reference>
<dbReference type="AlphaFoldDB" id="A0A1R0H539"/>
<evidence type="ECO:0000313" key="4">
    <source>
        <dbReference type="EMBL" id="OLY84198.1"/>
    </source>
</evidence>
<protein>
    <recommendedName>
        <fullName evidence="2">Protein BCP1</fullName>
    </recommendedName>
</protein>
<dbReference type="PIRSF" id="PIRSF028983">
    <property type="entry name" value="BCP1"/>
    <property type="match status" value="1"/>
</dbReference>
<comment type="function">
    <text evidence="2">Involved in nuclear export, actin cytoskeleton organization and vesicular transport.</text>
</comment>
<evidence type="ECO:0000256" key="2">
    <source>
        <dbReference type="PIRNR" id="PIRNR028983"/>
    </source>
</evidence>
<keyword evidence="5" id="KW-1185">Reference proteome</keyword>
<dbReference type="EMBL" id="LSSL01000584">
    <property type="protein sequence ID" value="OLY84198.1"/>
    <property type="molecule type" value="Genomic_DNA"/>
</dbReference>
<dbReference type="InterPro" id="IPR025602">
    <property type="entry name" value="BCP1_family"/>
</dbReference>
<organism evidence="4 5">
    <name type="scientific">Smittium mucronatum</name>
    <dbReference type="NCBI Taxonomy" id="133383"/>
    <lineage>
        <taxon>Eukaryota</taxon>
        <taxon>Fungi</taxon>
        <taxon>Fungi incertae sedis</taxon>
        <taxon>Zoopagomycota</taxon>
        <taxon>Kickxellomycotina</taxon>
        <taxon>Harpellomycetes</taxon>
        <taxon>Harpellales</taxon>
        <taxon>Legeriomycetaceae</taxon>
        <taxon>Smittium</taxon>
    </lineage>
</organism>
<dbReference type="Proteomes" id="UP000187455">
    <property type="component" value="Unassembled WGS sequence"/>
</dbReference>
<dbReference type="PANTHER" id="PTHR13261:SF0">
    <property type="entry name" value="BRCA2 AND CDKN1A-INTERACTING PROTEIN"/>
    <property type="match status" value="1"/>
</dbReference>
<sequence length="302" mass="34665">MSKRSHSDIVEKFKKADFDSDSGSESEDSNDMDIVNVDFDFFDPKDIDFHAIKRMVSTMFADDQDMFDTSELANMIVNQKLVGSTVKVSGEDDPYAFLTVLNMNSASNKIMDQIKKYLLDKCSRFASSETRSKFSEIMSTSSTDRVGLLINERLVNMPAQIVPPMFKMLFEELEWAINDNEPYDFDYYILIAPIYNEIQPPSSAPDDATTTTSTDRLIPGHVPSGPKKSRVEPQTFYFHPEDEFIEPFVALKFDFRFSKNQRPPETRDSFNDFGLLPSKRCFVIHKSNLLPIYNKIHTVFKP</sequence>
<evidence type="ECO:0000256" key="1">
    <source>
        <dbReference type="ARBA" id="ARBA00006781"/>
    </source>
</evidence>
<name>A0A1R0H539_9FUNG</name>
<dbReference type="GO" id="GO:0005634">
    <property type="term" value="C:nucleus"/>
    <property type="evidence" value="ECO:0007669"/>
    <property type="project" value="UniProtKB-SubCell"/>
</dbReference>
<proteinExistence type="inferred from homology"/>
<dbReference type="OrthoDB" id="27543at2759"/>
<dbReference type="PANTHER" id="PTHR13261">
    <property type="entry name" value="BRCA2 AND CDKN1A INTERACTING PROTEIN"/>
    <property type="match status" value="1"/>
</dbReference>
<evidence type="ECO:0000256" key="3">
    <source>
        <dbReference type="SAM" id="MobiDB-lite"/>
    </source>
</evidence>
<comment type="similarity">
    <text evidence="1 2">Belongs to the BCP1 family.</text>
</comment>
<dbReference type="GO" id="GO:0015031">
    <property type="term" value="P:protein transport"/>
    <property type="evidence" value="ECO:0007669"/>
    <property type="project" value="UniProtKB-KW"/>
</dbReference>
<keyword evidence="2" id="KW-0653">Protein transport</keyword>
<comment type="subcellular location">
    <subcellularLocation>
        <location evidence="2">Nucleus</location>
    </subcellularLocation>
</comment>
<keyword evidence="2" id="KW-0813">Transport</keyword>
<keyword evidence="2" id="KW-0539">Nucleus</keyword>
<feature type="region of interest" description="Disordered" evidence="3">
    <location>
        <begin position="201"/>
        <end position="229"/>
    </location>
</feature>
<gene>
    <name evidence="4" type="ORF">AYI68_g1646</name>
</gene>
<comment type="caution">
    <text evidence="4">The sequence shown here is derived from an EMBL/GenBank/DDBJ whole genome shotgun (WGS) entry which is preliminary data.</text>
</comment>
<feature type="compositionally biased region" description="Low complexity" evidence="3">
    <location>
        <begin position="201"/>
        <end position="215"/>
    </location>
</feature>
<dbReference type="STRING" id="133383.A0A1R0H539"/>
<evidence type="ECO:0000313" key="5">
    <source>
        <dbReference type="Proteomes" id="UP000187455"/>
    </source>
</evidence>
<dbReference type="Pfam" id="PF13862">
    <property type="entry name" value="BCCIP"/>
    <property type="match status" value="1"/>
</dbReference>